<dbReference type="AlphaFoldDB" id="A0A382EGV2"/>
<sequence>MAKWVIEQRIHSKSLSKDKIDRLNDIYLQWVVD</sequence>
<protein>
    <submittedName>
        <fullName evidence="1">Uncharacterized protein</fullName>
    </submittedName>
</protein>
<organism evidence="1">
    <name type="scientific">marine metagenome</name>
    <dbReference type="NCBI Taxonomy" id="408172"/>
    <lineage>
        <taxon>unclassified sequences</taxon>
        <taxon>metagenomes</taxon>
        <taxon>ecological metagenomes</taxon>
    </lineage>
</organism>
<name>A0A382EGV2_9ZZZZ</name>
<gene>
    <name evidence="1" type="ORF">METZ01_LOCUS202055</name>
</gene>
<accession>A0A382EGV2</accession>
<proteinExistence type="predicted"/>
<reference evidence="1" key="1">
    <citation type="submission" date="2018-05" db="EMBL/GenBank/DDBJ databases">
        <authorList>
            <person name="Lanie J.A."/>
            <person name="Ng W.-L."/>
            <person name="Kazmierczak K.M."/>
            <person name="Andrzejewski T.M."/>
            <person name="Davidsen T.M."/>
            <person name="Wayne K.J."/>
            <person name="Tettelin H."/>
            <person name="Glass J.I."/>
            <person name="Rusch D."/>
            <person name="Podicherti R."/>
            <person name="Tsui H.-C.T."/>
            <person name="Winkler M.E."/>
        </authorList>
    </citation>
    <scope>NUCLEOTIDE SEQUENCE</scope>
</reference>
<dbReference type="EMBL" id="UINC01044150">
    <property type="protein sequence ID" value="SVB49201.1"/>
    <property type="molecule type" value="Genomic_DNA"/>
</dbReference>
<evidence type="ECO:0000313" key="1">
    <source>
        <dbReference type="EMBL" id="SVB49201.1"/>
    </source>
</evidence>